<dbReference type="Gene3D" id="3.40.50.10320">
    <property type="entry name" value="LmbE-like"/>
    <property type="match status" value="1"/>
</dbReference>
<proteinExistence type="predicted"/>
<evidence type="ECO:0000313" key="1">
    <source>
        <dbReference type="EMBL" id="SHF37160.1"/>
    </source>
</evidence>
<protein>
    <submittedName>
        <fullName evidence="1">GlcNAc-PI de-N-acetylase</fullName>
    </submittedName>
</protein>
<dbReference type="Proteomes" id="UP000184476">
    <property type="component" value="Unassembled WGS sequence"/>
</dbReference>
<organism evidence="1 2">
    <name type="scientific">Seinonella peptonophila</name>
    <dbReference type="NCBI Taxonomy" id="112248"/>
    <lineage>
        <taxon>Bacteria</taxon>
        <taxon>Bacillati</taxon>
        <taxon>Bacillota</taxon>
        <taxon>Bacilli</taxon>
        <taxon>Bacillales</taxon>
        <taxon>Thermoactinomycetaceae</taxon>
        <taxon>Seinonella</taxon>
    </lineage>
</organism>
<reference evidence="1 2" key="1">
    <citation type="submission" date="2016-11" db="EMBL/GenBank/DDBJ databases">
        <authorList>
            <person name="Jaros S."/>
            <person name="Januszkiewicz K."/>
            <person name="Wedrychowicz H."/>
        </authorList>
    </citation>
    <scope>NUCLEOTIDE SEQUENCE [LARGE SCALE GENOMIC DNA]</scope>
    <source>
        <strain evidence="1 2">DSM 44666</strain>
    </source>
</reference>
<dbReference type="InterPro" id="IPR003737">
    <property type="entry name" value="GlcNAc_PI_deacetylase-related"/>
</dbReference>
<dbReference type="STRING" id="112248.SAMN05444392_1189"/>
<dbReference type="InterPro" id="IPR024078">
    <property type="entry name" value="LmbE-like_dom_sf"/>
</dbReference>
<dbReference type="AlphaFoldDB" id="A0A1M5B3Z8"/>
<dbReference type="Pfam" id="PF02585">
    <property type="entry name" value="PIG-L"/>
    <property type="match status" value="1"/>
</dbReference>
<dbReference type="RefSeq" id="WP_073157990.1">
    <property type="nucleotide sequence ID" value="NZ_FQVL01000018.1"/>
</dbReference>
<gene>
    <name evidence="1" type="ORF">SAMN05444392_1189</name>
</gene>
<dbReference type="EMBL" id="FQVL01000018">
    <property type="protein sequence ID" value="SHF37160.1"/>
    <property type="molecule type" value="Genomic_DNA"/>
</dbReference>
<keyword evidence="2" id="KW-1185">Reference proteome</keyword>
<name>A0A1M5B3Z8_9BACL</name>
<sequence>MTLPAVFFSPHQDDKTLSMSVDIIRHIAAGRDTHVVLLTGGGNTSARWAINGYNSDTNTPVTSGYWGSRHDPAIEGYSPLSWNDIYDARDKEFKSALGQLGIPPANIHMMRTTNRTVAGFKTAMQSVITQFPANTSYKTMSPIDTHDEHRVIAQALWELWNSGIVSDVRFWLSRLDVQNGVTGGSYQTAATTSAELAKVEKATRAYKAWNPAAGSFAVGYHSVPIQFEALLSDPKFRYFLPTQFTTADLPF</sequence>
<dbReference type="SUPFAM" id="SSF102588">
    <property type="entry name" value="LmbE-like"/>
    <property type="match status" value="1"/>
</dbReference>
<evidence type="ECO:0000313" key="2">
    <source>
        <dbReference type="Proteomes" id="UP000184476"/>
    </source>
</evidence>
<dbReference type="OrthoDB" id="1754135at2"/>
<accession>A0A1M5B3Z8</accession>